<dbReference type="InterPro" id="IPR007842">
    <property type="entry name" value="HEPN_dom"/>
</dbReference>
<gene>
    <name evidence="2" type="ORF">H8S59_15310</name>
</gene>
<dbReference type="Proteomes" id="UP000651852">
    <property type="component" value="Unassembled WGS sequence"/>
</dbReference>
<protein>
    <submittedName>
        <fullName evidence="2">HEPN domain-containing protein</fullName>
    </submittedName>
</protein>
<feature type="domain" description="HEPN" evidence="1">
    <location>
        <begin position="23"/>
        <end position="134"/>
    </location>
</feature>
<accession>A0ABR7B1S3</accession>
<dbReference type="RefSeq" id="WP_187521959.1">
    <property type="nucleotide sequence ID" value="NZ_JACONW010000069.1"/>
</dbReference>
<evidence type="ECO:0000313" key="2">
    <source>
        <dbReference type="EMBL" id="MBC3951132.1"/>
    </source>
</evidence>
<dbReference type="Gene3D" id="1.20.120.330">
    <property type="entry name" value="Nucleotidyltransferases domain 2"/>
    <property type="match status" value="1"/>
</dbReference>
<dbReference type="Pfam" id="PF05168">
    <property type="entry name" value="HEPN"/>
    <property type="match status" value="1"/>
</dbReference>
<comment type="caution">
    <text evidence="2">The sequence shown here is derived from an EMBL/GenBank/DDBJ whole genome shotgun (WGS) entry which is preliminary data.</text>
</comment>
<dbReference type="EMBL" id="JACONW010000069">
    <property type="protein sequence ID" value="MBC3951132.1"/>
    <property type="molecule type" value="Genomic_DNA"/>
</dbReference>
<keyword evidence="3" id="KW-1185">Reference proteome</keyword>
<proteinExistence type="predicted"/>
<sequence>MTLENLLGTALESIHKDSANIDRLISAAQRSLADAQLTQMSNEGRFDMAYKSIMQAANAALQANGFRTLTSKPGHHMTMIQTLPTTIGLDRQFMITLDGLRKLRNLSDYSGDPVSEAMANEAVEYAQRLLGEVDSWIAVHK</sequence>
<name>A0ABR7B1S3_9PSED</name>
<organism evidence="2 3">
    <name type="scientific">Pseudomonas folii</name>
    <dbReference type="NCBI Taxonomy" id="2762593"/>
    <lineage>
        <taxon>Bacteria</taxon>
        <taxon>Pseudomonadati</taxon>
        <taxon>Pseudomonadota</taxon>
        <taxon>Gammaproteobacteria</taxon>
        <taxon>Pseudomonadales</taxon>
        <taxon>Pseudomonadaceae</taxon>
        <taxon>Pseudomonas</taxon>
    </lineage>
</organism>
<reference evidence="2 3" key="1">
    <citation type="submission" date="2020-08" db="EMBL/GenBank/DDBJ databases">
        <title>Putative novel bacterial strains isolated from necrotic wheat leaf tissues caused by Xanthomonas translucens.</title>
        <authorList>
            <person name="Tambong J.T."/>
        </authorList>
    </citation>
    <scope>NUCLEOTIDE SEQUENCE [LARGE SCALE GENOMIC DNA]</scope>
    <source>
        <strain evidence="2 3">DOAB 1069</strain>
    </source>
</reference>
<evidence type="ECO:0000259" key="1">
    <source>
        <dbReference type="Pfam" id="PF05168"/>
    </source>
</evidence>
<evidence type="ECO:0000313" key="3">
    <source>
        <dbReference type="Proteomes" id="UP000651852"/>
    </source>
</evidence>